<dbReference type="FunCoup" id="A0A6I9RTX6">
    <property type="interactions" value="75"/>
</dbReference>
<protein>
    <submittedName>
        <fullName evidence="6">FCS-Like Zinc finger 17 isoform X1</fullName>
    </submittedName>
</protein>
<dbReference type="InterPro" id="IPR007650">
    <property type="entry name" value="Zf-FLZ_dom"/>
</dbReference>
<keyword evidence="5" id="KW-1185">Reference proteome</keyword>
<sequence>MLPRTKSIFHPWEEGGEASRTGVTINGGPKRLTPAAESLVGLRILIQQTGQGENIVIKSTLKSCRPTARARQIAKNFQESDFLKACFLCKRELSPEKDVYMYRGNQGFCSEECRGRQILIDERKEFEASTRDRLGVPHYHRVASKVKESDRQRRISAVA</sequence>
<dbReference type="PROSITE" id="PS51795">
    <property type="entry name" value="ZF_FLZ"/>
    <property type="match status" value="1"/>
</dbReference>
<dbReference type="InterPro" id="IPR044181">
    <property type="entry name" value="FLZ17/18"/>
</dbReference>
<dbReference type="AlphaFoldDB" id="A0A6I9RTX6"/>
<feature type="domain" description="FLZ-type" evidence="4">
    <location>
        <begin position="81"/>
        <end position="125"/>
    </location>
</feature>
<dbReference type="GeneID" id="105053036"/>
<evidence type="ECO:0000256" key="2">
    <source>
        <dbReference type="ARBA" id="ARBA00022723"/>
    </source>
</evidence>
<evidence type="ECO:0000259" key="4">
    <source>
        <dbReference type="PROSITE" id="PS51795"/>
    </source>
</evidence>
<name>A0A6I9RTX6_ELAGV</name>
<evidence type="ECO:0000313" key="5">
    <source>
        <dbReference type="Proteomes" id="UP000504607"/>
    </source>
</evidence>
<dbReference type="PANTHER" id="PTHR47847">
    <property type="entry name" value="FCS-LIKE ZINC FINGER 17"/>
    <property type="match status" value="1"/>
</dbReference>
<reference evidence="6" key="1">
    <citation type="submission" date="2025-08" db="UniProtKB">
        <authorList>
            <consortium name="RefSeq"/>
        </authorList>
    </citation>
    <scope>IDENTIFICATION</scope>
</reference>
<dbReference type="KEGG" id="egu:105053036"/>
<proteinExistence type="inferred from homology"/>
<feature type="zinc finger region" description="FLZ-type" evidence="3">
    <location>
        <begin position="81"/>
        <end position="125"/>
    </location>
</feature>
<dbReference type="InParanoid" id="A0A6I9RTX6"/>
<accession>A0A6I9RTX6</accession>
<dbReference type="OrthoDB" id="1927223at2759"/>
<dbReference type="PANTHER" id="PTHR47847:SF2">
    <property type="entry name" value="FCS-LIKE ZINC FINGER 17-RELATED"/>
    <property type="match status" value="1"/>
</dbReference>
<organism evidence="5 6">
    <name type="scientific">Elaeis guineensis var. tenera</name>
    <name type="common">Oil palm</name>
    <dbReference type="NCBI Taxonomy" id="51953"/>
    <lineage>
        <taxon>Eukaryota</taxon>
        <taxon>Viridiplantae</taxon>
        <taxon>Streptophyta</taxon>
        <taxon>Embryophyta</taxon>
        <taxon>Tracheophyta</taxon>
        <taxon>Spermatophyta</taxon>
        <taxon>Magnoliopsida</taxon>
        <taxon>Liliopsida</taxon>
        <taxon>Arecaceae</taxon>
        <taxon>Arecoideae</taxon>
        <taxon>Cocoseae</taxon>
        <taxon>Elaeidinae</taxon>
        <taxon>Elaeis</taxon>
    </lineage>
</organism>
<gene>
    <name evidence="6" type="primary">LOC105053036</name>
</gene>
<dbReference type="Proteomes" id="UP000504607">
    <property type="component" value="Chromosome 10"/>
</dbReference>
<dbReference type="GO" id="GO:0046872">
    <property type="term" value="F:metal ion binding"/>
    <property type="evidence" value="ECO:0007669"/>
    <property type="project" value="UniProtKB-KW"/>
</dbReference>
<dbReference type="RefSeq" id="XP_010932338.1">
    <property type="nucleotide sequence ID" value="XM_010934036.3"/>
</dbReference>
<evidence type="ECO:0000256" key="1">
    <source>
        <dbReference type="ARBA" id="ARBA00009374"/>
    </source>
</evidence>
<keyword evidence="2" id="KW-0479">Metal-binding</keyword>
<evidence type="ECO:0000256" key="3">
    <source>
        <dbReference type="PROSITE-ProRule" id="PRU01131"/>
    </source>
</evidence>
<evidence type="ECO:0000313" key="6">
    <source>
        <dbReference type="RefSeq" id="XP_010932338.1"/>
    </source>
</evidence>
<comment type="similarity">
    <text evidence="1">Belongs to the FLZ family.</text>
</comment>
<dbReference type="Pfam" id="PF04570">
    <property type="entry name" value="zf-FLZ"/>
    <property type="match status" value="1"/>
</dbReference>